<comment type="caution">
    <text evidence="6">The sequence shown here is derived from an EMBL/GenBank/DDBJ whole genome shotgun (WGS) entry which is preliminary data.</text>
</comment>
<proteinExistence type="predicted"/>
<feature type="domain" description="Outer membrane protein beta-barrel" evidence="5">
    <location>
        <begin position="7"/>
        <end position="267"/>
    </location>
</feature>
<gene>
    <name evidence="6" type="ORF">C8D76_104104</name>
</gene>
<evidence type="ECO:0000256" key="3">
    <source>
        <dbReference type="ARBA" id="ARBA00023136"/>
    </source>
</evidence>
<dbReference type="InterPro" id="IPR011250">
    <property type="entry name" value="OMP/PagP_B-barrel"/>
</dbReference>
<evidence type="ECO:0000313" key="6">
    <source>
        <dbReference type="EMBL" id="PVX39900.1"/>
    </source>
</evidence>
<dbReference type="InterPro" id="IPR051692">
    <property type="entry name" value="OMP-like"/>
</dbReference>
<evidence type="ECO:0000259" key="5">
    <source>
        <dbReference type="Pfam" id="PF13505"/>
    </source>
</evidence>
<dbReference type="OrthoDB" id="9815357at2"/>
<dbReference type="SUPFAM" id="SSF56925">
    <property type="entry name" value="OMPA-like"/>
    <property type="match status" value="1"/>
</dbReference>
<sequence>MMKKNIVLLSLGALSIPFAHATNWTGYYAGVNVGLNSGTVTLENTSLSDGNSPFHKIYEEIPIIGEISGSPENGRMGVGSTSYGIQLGHLTETDSSWVLGWELSLNRFTHKRNDSPFIIESKSEPYVHNMTFSGGRSQIKFDAKLKGIIGYKIKEDFVPYVSLGASLAKIDYQIANKAESCTRGQNDISWSCENLADYAWGRNQLLSKHSYYDYGYNYGIGFFYALTDKVVLNMEISRTHMEPLNGYMSADISAKYTNYKLGLNYRF</sequence>
<dbReference type="Gene3D" id="2.40.160.20">
    <property type="match status" value="1"/>
</dbReference>
<feature type="chain" id="PRO_5015451132" evidence="4">
    <location>
        <begin position="22"/>
        <end position="267"/>
    </location>
</feature>
<organism evidence="6 7">
    <name type="scientific">Alitibacter langaaensis DSM 22999</name>
    <dbReference type="NCBI Taxonomy" id="1122935"/>
    <lineage>
        <taxon>Bacteria</taxon>
        <taxon>Pseudomonadati</taxon>
        <taxon>Pseudomonadota</taxon>
        <taxon>Gammaproteobacteria</taxon>
        <taxon>Pasteurellales</taxon>
        <taxon>Pasteurellaceae</taxon>
        <taxon>Alitibacter</taxon>
    </lineage>
</organism>
<evidence type="ECO:0000256" key="1">
    <source>
        <dbReference type="ARBA" id="ARBA00004370"/>
    </source>
</evidence>
<keyword evidence="3" id="KW-0472">Membrane</keyword>
<reference evidence="6 7" key="1">
    <citation type="submission" date="2018-05" db="EMBL/GenBank/DDBJ databases">
        <title>Genomic Encyclopedia of Type Strains, Phase IV (KMG-IV): sequencing the most valuable type-strain genomes for metagenomic binning, comparative biology and taxonomic classification.</title>
        <authorList>
            <person name="Goeker M."/>
        </authorList>
    </citation>
    <scope>NUCLEOTIDE SEQUENCE [LARGE SCALE GENOMIC DNA]</scope>
    <source>
        <strain evidence="6 7">DSM 22999</strain>
    </source>
</reference>
<protein>
    <submittedName>
        <fullName evidence="6">Outer membrane protein with beta-barrel domain</fullName>
    </submittedName>
</protein>
<dbReference type="Proteomes" id="UP000245909">
    <property type="component" value="Unassembled WGS sequence"/>
</dbReference>
<dbReference type="GO" id="GO:0016020">
    <property type="term" value="C:membrane"/>
    <property type="evidence" value="ECO:0007669"/>
    <property type="project" value="UniProtKB-SubCell"/>
</dbReference>
<dbReference type="InterPro" id="IPR027385">
    <property type="entry name" value="Beta-barrel_OMP"/>
</dbReference>
<evidence type="ECO:0000313" key="7">
    <source>
        <dbReference type="Proteomes" id="UP000245909"/>
    </source>
</evidence>
<dbReference type="PANTHER" id="PTHR34001:SF3">
    <property type="entry name" value="BLL7405 PROTEIN"/>
    <property type="match status" value="1"/>
</dbReference>
<dbReference type="RefSeq" id="WP_116631612.1">
    <property type="nucleotide sequence ID" value="NZ_QENU01000004.1"/>
</dbReference>
<evidence type="ECO:0000256" key="2">
    <source>
        <dbReference type="ARBA" id="ARBA00022729"/>
    </source>
</evidence>
<dbReference type="Pfam" id="PF13505">
    <property type="entry name" value="OMP_b-brl"/>
    <property type="match status" value="1"/>
</dbReference>
<keyword evidence="7" id="KW-1185">Reference proteome</keyword>
<accession>A0A2U0T8E5</accession>
<name>A0A2U0T8E5_9PAST</name>
<evidence type="ECO:0000256" key="4">
    <source>
        <dbReference type="SAM" id="SignalP"/>
    </source>
</evidence>
<dbReference type="PANTHER" id="PTHR34001">
    <property type="entry name" value="BLL7405 PROTEIN"/>
    <property type="match status" value="1"/>
</dbReference>
<keyword evidence="2 4" id="KW-0732">Signal</keyword>
<dbReference type="EMBL" id="QENU01000004">
    <property type="protein sequence ID" value="PVX39900.1"/>
    <property type="molecule type" value="Genomic_DNA"/>
</dbReference>
<feature type="signal peptide" evidence="4">
    <location>
        <begin position="1"/>
        <end position="21"/>
    </location>
</feature>
<comment type="subcellular location">
    <subcellularLocation>
        <location evidence="1">Membrane</location>
    </subcellularLocation>
</comment>
<dbReference type="AlphaFoldDB" id="A0A2U0T8E5"/>